<dbReference type="RefSeq" id="WP_109674565.1">
    <property type="nucleotide sequence ID" value="NZ_QGDT01000005.1"/>
</dbReference>
<evidence type="ECO:0000313" key="1">
    <source>
        <dbReference type="EMBL" id="PWJ57958.1"/>
    </source>
</evidence>
<protein>
    <submittedName>
        <fullName evidence="1">Uncharacterized protein</fullName>
    </submittedName>
</protein>
<dbReference type="Proteomes" id="UP000245880">
    <property type="component" value="Unassembled WGS sequence"/>
</dbReference>
<sequence>MEFHVPDIFFTRYTDVTRTNDVWLNDQYDWPARVKTHYEITYKSSPGRAINLDHVGGNDTGAITEAKFLKHLDMYKSKIGYPMVSVLPSHFGSKVVDRTGDFLWEYHKGARKIVSDFWS</sequence>
<comment type="caution">
    <text evidence="1">The sequence shown here is derived from an EMBL/GenBank/DDBJ whole genome shotgun (WGS) entry which is preliminary data.</text>
</comment>
<reference evidence="1 2" key="1">
    <citation type="submission" date="2018-03" db="EMBL/GenBank/DDBJ databases">
        <title>Genomic Encyclopedia of Archaeal and Bacterial Type Strains, Phase II (KMG-II): from individual species to whole genera.</title>
        <authorList>
            <person name="Goeker M."/>
        </authorList>
    </citation>
    <scope>NUCLEOTIDE SEQUENCE [LARGE SCALE GENOMIC DNA]</scope>
    <source>
        <strain evidence="1 2">DSM 100346</strain>
    </source>
</reference>
<dbReference type="AlphaFoldDB" id="A0A316AKR1"/>
<gene>
    <name evidence="1" type="ORF">CLV98_105138</name>
</gene>
<proteinExistence type="predicted"/>
<organism evidence="1 2">
    <name type="scientific">Dyadobacter jejuensis</name>
    <dbReference type="NCBI Taxonomy" id="1082580"/>
    <lineage>
        <taxon>Bacteria</taxon>
        <taxon>Pseudomonadati</taxon>
        <taxon>Bacteroidota</taxon>
        <taxon>Cytophagia</taxon>
        <taxon>Cytophagales</taxon>
        <taxon>Spirosomataceae</taxon>
        <taxon>Dyadobacter</taxon>
    </lineage>
</organism>
<name>A0A316AKR1_9BACT</name>
<keyword evidence="2" id="KW-1185">Reference proteome</keyword>
<evidence type="ECO:0000313" key="2">
    <source>
        <dbReference type="Proteomes" id="UP000245880"/>
    </source>
</evidence>
<accession>A0A316AKR1</accession>
<dbReference type="EMBL" id="QGDT01000005">
    <property type="protein sequence ID" value="PWJ57958.1"/>
    <property type="molecule type" value="Genomic_DNA"/>
</dbReference>